<dbReference type="SUPFAM" id="SSF53056">
    <property type="entry name" value="beta-carbonic anhydrase, cab"/>
    <property type="match status" value="1"/>
</dbReference>
<dbReference type="AlphaFoldDB" id="A0AAV7HFA3"/>
<dbReference type="Gene3D" id="3.40.1050.10">
    <property type="entry name" value="Carbonic anhydrase"/>
    <property type="match status" value="1"/>
</dbReference>
<gene>
    <name evidence="2" type="ORF">IEQ34_003946</name>
</gene>
<evidence type="ECO:0000313" key="3">
    <source>
        <dbReference type="Proteomes" id="UP000775213"/>
    </source>
</evidence>
<reference evidence="2 3" key="1">
    <citation type="journal article" date="2021" name="Hortic Res">
        <title>Chromosome-scale assembly of the Dendrobium chrysotoxum genome enhances the understanding of orchid evolution.</title>
        <authorList>
            <person name="Zhang Y."/>
            <person name="Zhang G.Q."/>
            <person name="Zhang D."/>
            <person name="Liu X.D."/>
            <person name="Xu X.Y."/>
            <person name="Sun W.H."/>
            <person name="Yu X."/>
            <person name="Zhu X."/>
            <person name="Wang Z.W."/>
            <person name="Zhao X."/>
            <person name="Zhong W.Y."/>
            <person name="Chen H."/>
            <person name="Yin W.L."/>
            <person name="Huang T."/>
            <person name="Niu S.C."/>
            <person name="Liu Z.J."/>
        </authorList>
    </citation>
    <scope>NUCLEOTIDE SEQUENCE [LARGE SCALE GENOMIC DNA]</scope>
    <source>
        <strain evidence="2">Lindl</strain>
    </source>
</reference>
<dbReference type="PANTHER" id="PTHR11002">
    <property type="entry name" value="CARBONIC ANHYDRASE"/>
    <property type="match status" value="1"/>
</dbReference>
<keyword evidence="3" id="KW-1185">Reference proteome</keyword>
<organism evidence="2 3">
    <name type="scientific">Dendrobium chrysotoxum</name>
    <name type="common">Orchid</name>
    <dbReference type="NCBI Taxonomy" id="161865"/>
    <lineage>
        <taxon>Eukaryota</taxon>
        <taxon>Viridiplantae</taxon>
        <taxon>Streptophyta</taxon>
        <taxon>Embryophyta</taxon>
        <taxon>Tracheophyta</taxon>
        <taxon>Spermatophyta</taxon>
        <taxon>Magnoliopsida</taxon>
        <taxon>Liliopsida</taxon>
        <taxon>Asparagales</taxon>
        <taxon>Orchidaceae</taxon>
        <taxon>Epidendroideae</taxon>
        <taxon>Malaxideae</taxon>
        <taxon>Dendrobiinae</taxon>
        <taxon>Dendrobium</taxon>
    </lineage>
</organism>
<evidence type="ECO:0000256" key="1">
    <source>
        <dbReference type="ARBA" id="ARBA00006217"/>
    </source>
</evidence>
<comment type="caution">
    <text evidence="2">The sequence shown here is derived from an EMBL/GenBank/DDBJ whole genome shotgun (WGS) entry which is preliminary data.</text>
</comment>
<evidence type="ECO:0000313" key="2">
    <source>
        <dbReference type="EMBL" id="KAH0466708.1"/>
    </source>
</evidence>
<dbReference type="Proteomes" id="UP000775213">
    <property type="component" value="Unassembled WGS sequence"/>
</dbReference>
<accession>A0AAV7HFA3</accession>
<name>A0AAV7HFA3_DENCH</name>
<dbReference type="InterPro" id="IPR036874">
    <property type="entry name" value="Carbonic_anhydrase_sf"/>
</dbReference>
<dbReference type="GO" id="GO:0004089">
    <property type="term" value="F:carbonate dehydratase activity"/>
    <property type="evidence" value="ECO:0007669"/>
    <property type="project" value="InterPro"/>
</dbReference>
<dbReference type="PANTHER" id="PTHR11002:SF56">
    <property type="entry name" value="BETA CARBONIC ANHYDRASE 2, CHLOROPLASTIC"/>
    <property type="match status" value="1"/>
</dbReference>
<proteinExistence type="inferred from homology"/>
<evidence type="ECO:0008006" key="4">
    <source>
        <dbReference type="Google" id="ProtNLM"/>
    </source>
</evidence>
<dbReference type="InterPro" id="IPR001765">
    <property type="entry name" value="Carbonic_anhydrase"/>
</dbReference>
<sequence>MRLFLKFDYDIQDEICNSKSEPRFEILFPPLDVEDVKVSLENLKTYPYVKEGLKKKTLALYGGYYEFVNGAFETWET</sequence>
<dbReference type="EMBL" id="JAGFBR010000005">
    <property type="protein sequence ID" value="KAH0466708.1"/>
    <property type="molecule type" value="Genomic_DNA"/>
</dbReference>
<protein>
    <recommendedName>
        <fullName evidence="4">Carbonic anhydrase</fullName>
    </recommendedName>
</protein>
<comment type="similarity">
    <text evidence="1">Belongs to the beta-class carbonic anhydrase family.</text>
</comment>
<dbReference type="GO" id="GO:0008270">
    <property type="term" value="F:zinc ion binding"/>
    <property type="evidence" value="ECO:0007669"/>
    <property type="project" value="InterPro"/>
</dbReference>